<dbReference type="EMBL" id="JBHRXV010000011">
    <property type="protein sequence ID" value="MFC3713924.1"/>
    <property type="molecule type" value="Genomic_DNA"/>
</dbReference>
<keyword evidence="3" id="KW-1185">Reference proteome</keyword>
<comment type="caution">
    <text evidence="2">The sequence shown here is derived from an EMBL/GenBank/DDBJ whole genome shotgun (WGS) entry which is preliminary data.</text>
</comment>
<dbReference type="Gene3D" id="3.90.1140.10">
    <property type="entry name" value="Cyclic phosphodiesterase"/>
    <property type="match status" value="1"/>
</dbReference>
<dbReference type="SUPFAM" id="SSF55144">
    <property type="entry name" value="LigT-like"/>
    <property type="match status" value="1"/>
</dbReference>
<dbReference type="PANTHER" id="PTHR35561">
    <property type="entry name" value="RNA 2',3'-CYCLIC PHOSPHODIESTERASE"/>
    <property type="match status" value="1"/>
</dbReference>
<dbReference type="InterPro" id="IPR004175">
    <property type="entry name" value="RNA_CPDase"/>
</dbReference>
<dbReference type="PANTHER" id="PTHR35561:SF1">
    <property type="entry name" value="RNA 2',3'-CYCLIC PHOSPHODIESTERASE"/>
    <property type="match status" value="1"/>
</dbReference>
<dbReference type="RefSeq" id="WP_380862884.1">
    <property type="nucleotide sequence ID" value="NZ_JBHRXV010000011.1"/>
</dbReference>
<organism evidence="2 3">
    <name type="scientific">Sphingoaurantiacus capsulatus</name>
    <dbReference type="NCBI Taxonomy" id="1771310"/>
    <lineage>
        <taxon>Bacteria</taxon>
        <taxon>Pseudomonadati</taxon>
        <taxon>Pseudomonadota</taxon>
        <taxon>Alphaproteobacteria</taxon>
        <taxon>Sphingomonadales</taxon>
        <taxon>Sphingosinicellaceae</taxon>
        <taxon>Sphingoaurantiacus</taxon>
    </lineage>
</organism>
<sequence length="182" mass="20379">MPADSHRFLFALTPPPDIARRLHALAPDFPDKMLPERLHMTLAITDDFERVPEGLAPALQHAGGFVFAEAFELTLDRRRGSHRSIALRPAQAIQGLSELHRQLAAGMRRAGVPMRRGWSFGPHVTLAYRKGEPFITPTRPISWQATQFVLIESLVGRTIHRELGRWPLDAPAPLTLFDEIAA</sequence>
<keyword evidence="2" id="KW-0436">Ligase</keyword>
<gene>
    <name evidence="2" type="ORF">ACFOMD_15215</name>
</gene>
<evidence type="ECO:0000313" key="2">
    <source>
        <dbReference type="EMBL" id="MFC3713924.1"/>
    </source>
</evidence>
<reference evidence="3" key="1">
    <citation type="journal article" date="2019" name="Int. J. Syst. Evol. Microbiol.">
        <title>The Global Catalogue of Microorganisms (GCM) 10K type strain sequencing project: providing services to taxonomists for standard genome sequencing and annotation.</title>
        <authorList>
            <consortium name="The Broad Institute Genomics Platform"/>
            <consortium name="The Broad Institute Genome Sequencing Center for Infectious Disease"/>
            <person name="Wu L."/>
            <person name="Ma J."/>
        </authorList>
    </citation>
    <scope>NUCLEOTIDE SEQUENCE [LARGE SCALE GENOMIC DNA]</scope>
    <source>
        <strain evidence="3">KCTC 42644</strain>
    </source>
</reference>
<name>A0ABV7XGT5_9SPHN</name>
<keyword evidence="1" id="KW-0378">Hydrolase</keyword>
<accession>A0ABV7XGT5</accession>
<proteinExistence type="predicted"/>
<protein>
    <submittedName>
        <fullName evidence="2">2'-5' RNA ligase family protein</fullName>
    </submittedName>
</protein>
<dbReference type="Proteomes" id="UP001595615">
    <property type="component" value="Unassembled WGS sequence"/>
</dbReference>
<dbReference type="InterPro" id="IPR009097">
    <property type="entry name" value="Cyclic_Pdiesterase"/>
</dbReference>
<evidence type="ECO:0000313" key="3">
    <source>
        <dbReference type="Proteomes" id="UP001595615"/>
    </source>
</evidence>
<evidence type="ECO:0000256" key="1">
    <source>
        <dbReference type="ARBA" id="ARBA00022801"/>
    </source>
</evidence>
<dbReference type="GO" id="GO:0016874">
    <property type="term" value="F:ligase activity"/>
    <property type="evidence" value="ECO:0007669"/>
    <property type="project" value="UniProtKB-KW"/>
</dbReference>
<dbReference type="Pfam" id="PF13563">
    <property type="entry name" value="2_5_RNA_ligase2"/>
    <property type="match status" value="1"/>
</dbReference>